<dbReference type="PANTHER" id="PTHR10625:SF21">
    <property type="entry name" value="HISTONE DEACETYLASE 6"/>
    <property type="match status" value="1"/>
</dbReference>
<evidence type="ECO:0000256" key="36">
    <source>
        <dbReference type="SAM" id="MobiDB-lite"/>
    </source>
</evidence>
<feature type="region of interest" description="Disordered" evidence="36">
    <location>
        <begin position="909"/>
        <end position="967"/>
    </location>
</feature>
<evidence type="ECO:0000256" key="30">
    <source>
        <dbReference type="ARBA" id="ARBA00049193"/>
    </source>
</evidence>
<comment type="caution">
    <text evidence="38">The sequence shown here is derived from an EMBL/GenBank/DDBJ whole genome shotgun (WGS) entry which is preliminary data.</text>
</comment>
<dbReference type="GO" id="GO:0030425">
    <property type="term" value="C:dendrite"/>
    <property type="evidence" value="ECO:0007669"/>
    <property type="project" value="UniProtKB-SubCell"/>
</dbReference>
<evidence type="ECO:0000259" key="37">
    <source>
        <dbReference type="PROSITE" id="PS50271"/>
    </source>
</evidence>
<dbReference type="GO" id="GO:0040029">
    <property type="term" value="P:epigenetic regulation of gene expression"/>
    <property type="evidence" value="ECO:0007669"/>
    <property type="project" value="TreeGrafter"/>
</dbReference>
<keyword evidence="17 35" id="KW-0863">Zinc-finger</keyword>
<evidence type="ECO:0000313" key="38">
    <source>
        <dbReference type="EMBL" id="KAJ1095693.1"/>
    </source>
</evidence>
<evidence type="ECO:0000256" key="15">
    <source>
        <dbReference type="ARBA" id="ARBA00022723"/>
    </source>
</evidence>
<keyword evidence="25" id="KW-0009">Actin-binding</keyword>
<dbReference type="Gene3D" id="3.30.40.10">
    <property type="entry name" value="Zinc/RING finger domain, C3HC4 (zinc finger)"/>
    <property type="match status" value="1"/>
</dbReference>
<evidence type="ECO:0000256" key="13">
    <source>
        <dbReference type="ARBA" id="ARBA00022553"/>
    </source>
</evidence>
<evidence type="ECO:0000256" key="16">
    <source>
        <dbReference type="ARBA" id="ARBA00022737"/>
    </source>
</evidence>
<evidence type="ECO:0000313" key="39">
    <source>
        <dbReference type="Proteomes" id="UP001066276"/>
    </source>
</evidence>
<dbReference type="GO" id="GO:0043204">
    <property type="term" value="C:perikaryon"/>
    <property type="evidence" value="ECO:0007669"/>
    <property type="project" value="UniProtKB-SubCell"/>
</dbReference>
<evidence type="ECO:0000256" key="14">
    <source>
        <dbReference type="ARBA" id="ARBA00022679"/>
    </source>
</evidence>
<evidence type="ECO:0000256" key="33">
    <source>
        <dbReference type="ARBA" id="ARBA00068733"/>
    </source>
</evidence>
<keyword evidence="21" id="KW-0832">Ubl conjugation</keyword>
<keyword evidence="27" id="KW-0539">Nucleus</keyword>
<evidence type="ECO:0000256" key="2">
    <source>
        <dbReference type="ARBA" id="ARBA00004120"/>
    </source>
</evidence>
<name>A0AAV7LXI8_PLEWA</name>
<evidence type="ECO:0000256" key="17">
    <source>
        <dbReference type="ARBA" id="ARBA00022771"/>
    </source>
</evidence>
<dbReference type="GO" id="GO:0051130">
    <property type="term" value="P:positive regulation of cellular component organization"/>
    <property type="evidence" value="ECO:0007669"/>
    <property type="project" value="UniProtKB-ARBA"/>
</dbReference>
<evidence type="ECO:0000256" key="31">
    <source>
        <dbReference type="ARBA" id="ARBA00049416"/>
    </source>
</evidence>
<dbReference type="FunFam" id="3.30.40.10:FF:000342">
    <property type="entry name" value="Histone deacetylase 6"/>
    <property type="match status" value="1"/>
</dbReference>
<feature type="region of interest" description="Disordered" evidence="36">
    <location>
        <begin position="1427"/>
        <end position="1463"/>
    </location>
</feature>
<evidence type="ECO:0000256" key="10">
    <source>
        <dbReference type="ARBA" id="ARBA00022481"/>
    </source>
</evidence>
<dbReference type="CDD" id="cd10003">
    <property type="entry name" value="HDAC6-dom2"/>
    <property type="match status" value="1"/>
</dbReference>
<dbReference type="SUPFAM" id="SSF52768">
    <property type="entry name" value="Arginase/deacetylase"/>
    <property type="match status" value="2"/>
</dbReference>
<evidence type="ECO:0000256" key="32">
    <source>
        <dbReference type="ARBA" id="ARBA00050910"/>
    </source>
</evidence>
<evidence type="ECO:0000256" key="25">
    <source>
        <dbReference type="ARBA" id="ARBA00023203"/>
    </source>
</evidence>
<keyword evidence="16" id="KW-0677">Repeat</keyword>
<keyword evidence="26" id="KW-0206">Cytoskeleton</keyword>
<dbReference type="InterPro" id="IPR013083">
    <property type="entry name" value="Znf_RING/FYVE/PHD"/>
</dbReference>
<reference evidence="38" key="1">
    <citation type="journal article" date="2022" name="bioRxiv">
        <title>Sequencing and chromosome-scale assembly of the giantPleurodeles waltlgenome.</title>
        <authorList>
            <person name="Brown T."/>
            <person name="Elewa A."/>
            <person name="Iarovenko S."/>
            <person name="Subramanian E."/>
            <person name="Araus A.J."/>
            <person name="Petzold A."/>
            <person name="Susuki M."/>
            <person name="Suzuki K.-i.T."/>
            <person name="Hayashi T."/>
            <person name="Toyoda A."/>
            <person name="Oliveira C."/>
            <person name="Osipova E."/>
            <person name="Leigh N.D."/>
            <person name="Simon A."/>
            <person name="Yun M.H."/>
        </authorList>
    </citation>
    <scope>NUCLEOTIDE SEQUENCE</scope>
    <source>
        <strain evidence="38">20211129_DDA</strain>
        <tissue evidence="38">Liver</tissue>
    </source>
</reference>
<evidence type="ECO:0000256" key="12">
    <source>
        <dbReference type="ARBA" id="ARBA00022491"/>
    </source>
</evidence>
<comment type="catalytic activity">
    <reaction evidence="31">
        <text>N(6)-acetyl-L-lysyl-[histone] + H2O = L-lysyl-[histone] + acetate</text>
        <dbReference type="Rhea" id="RHEA:58196"/>
        <dbReference type="Rhea" id="RHEA-COMP:9845"/>
        <dbReference type="Rhea" id="RHEA-COMP:11338"/>
        <dbReference type="ChEBI" id="CHEBI:15377"/>
        <dbReference type="ChEBI" id="CHEBI:29969"/>
        <dbReference type="ChEBI" id="CHEBI:30089"/>
        <dbReference type="ChEBI" id="CHEBI:61930"/>
        <dbReference type="EC" id="3.5.1.98"/>
    </reaction>
    <physiologicalReaction direction="left-to-right" evidence="31">
        <dbReference type="Rhea" id="RHEA:58197"/>
    </physiologicalReaction>
</comment>
<keyword evidence="19" id="KW-0378">Hydrolase</keyword>
<evidence type="ECO:0000256" key="23">
    <source>
        <dbReference type="ARBA" id="ARBA00023015"/>
    </source>
</evidence>
<dbReference type="Proteomes" id="UP001066276">
    <property type="component" value="Chromosome 10"/>
</dbReference>
<keyword evidence="22" id="KW-0156">Chromatin regulator</keyword>
<dbReference type="GO" id="GO:0006950">
    <property type="term" value="P:response to stress"/>
    <property type="evidence" value="ECO:0007669"/>
    <property type="project" value="UniProtKB-ARBA"/>
</dbReference>
<dbReference type="InterPro" id="IPR000286">
    <property type="entry name" value="HDACs"/>
</dbReference>
<evidence type="ECO:0000256" key="1">
    <source>
        <dbReference type="ARBA" id="ARBA00001947"/>
    </source>
</evidence>
<protein>
    <recommendedName>
        <fullName evidence="33">Protein deacetylase HDAC6</fullName>
    </recommendedName>
    <alternativeName>
        <fullName evidence="34">Tubulin-lysine deacetylase HDAC6</fullName>
    </alternativeName>
</protein>
<dbReference type="FunFam" id="3.40.800.20:FF:000005">
    <property type="entry name" value="histone deacetylase 6"/>
    <property type="match status" value="2"/>
</dbReference>
<organism evidence="38 39">
    <name type="scientific">Pleurodeles waltl</name>
    <name type="common">Iberian ribbed newt</name>
    <dbReference type="NCBI Taxonomy" id="8319"/>
    <lineage>
        <taxon>Eukaryota</taxon>
        <taxon>Metazoa</taxon>
        <taxon>Chordata</taxon>
        <taxon>Craniata</taxon>
        <taxon>Vertebrata</taxon>
        <taxon>Euteleostomi</taxon>
        <taxon>Amphibia</taxon>
        <taxon>Batrachia</taxon>
        <taxon>Caudata</taxon>
        <taxon>Salamandroidea</taxon>
        <taxon>Salamandridae</taxon>
        <taxon>Pleurodelinae</taxon>
        <taxon>Pleurodeles</taxon>
    </lineage>
</organism>
<feature type="compositionally biased region" description="Low complexity" evidence="36">
    <location>
        <begin position="1427"/>
        <end position="1454"/>
    </location>
</feature>
<evidence type="ECO:0000256" key="24">
    <source>
        <dbReference type="ARBA" id="ARBA00023163"/>
    </source>
</evidence>
<evidence type="ECO:0000256" key="4">
    <source>
        <dbReference type="ARBA" id="ARBA00004279"/>
    </source>
</evidence>
<comment type="catalytic activity">
    <reaction evidence="30">
        <text>N(6)-(2E)-butenoyl-L-lysyl-[protein] + H2O = (2E)-2-butenoate + L-lysyl-[protein]</text>
        <dbReference type="Rhea" id="RHEA:69172"/>
        <dbReference type="Rhea" id="RHEA-COMP:9752"/>
        <dbReference type="Rhea" id="RHEA-COMP:13707"/>
        <dbReference type="ChEBI" id="CHEBI:15377"/>
        <dbReference type="ChEBI" id="CHEBI:29969"/>
        <dbReference type="ChEBI" id="CHEBI:35899"/>
        <dbReference type="ChEBI" id="CHEBI:137954"/>
    </reaction>
    <physiologicalReaction direction="left-to-right" evidence="30">
        <dbReference type="Rhea" id="RHEA:69173"/>
    </physiologicalReaction>
</comment>
<feature type="domain" description="UBP-type" evidence="37">
    <location>
        <begin position="1554"/>
        <end position="1652"/>
    </location>
</feature>
<dbReference type="EMBL" id="JANPWB010000014">
    <property type="protein sequence ID" value="KAJ1095693.1"/>
    <property type="molecule type" value="Genomic_DNA"/>
</dbReference>
<dbReference type="GO" id="GO:0032886">
    <property type="term" value="P:regulation of microtubule-based process"/>
    <property type="evidence" value="ECO:0007669"/>
    <property type="project" value="UniProtKB-ARBA"/>
</dbReference>
<keyword evidence="14" id="KW-0808">Transferase</keyword>
<dbReference type="GO" id="GO:0000118">
    <property type="term" value="C:histone deacetylase complex"/>
    <property type="evidence" value="ECO:0007669"/>
    <property type="project" value="TreeGrafter"/>
</dbReference>
<accession>A0AAV7LXI8</accession>
<dbReference type="GO" id="GO:0030424">
    <property type="term" value="C:axon"/>
    <property type="evidence" value="ECO:0007669"/>
    <property type="project" value="UniProtKB-SubCell"/>
</dbReference>
<evidence type="ECO:0000256" key="18">
    <source>
        <dbReference type="ARBA" id="ARBA00022786"/>
    </source>
</evidence>
<evidence type="ECO:0000256" key="7">
    <source>
        <dbReference type="ARBA" id="ARBA00004489"/>
    </source>
</evidence>
<keyword evidence="23" id="KW-0805">Transcription regulation</keyword>
<dbReference type="Gene3D" id="3.40.800.20">
    <property type="entry name" value="Histone deacetylase domain"/>
    <property type="match status" value="2"/>
</dbReference>
<feature type="region of interest" description="Disordered" evidence="36">
    <location>
        <begin position="1022"/>
        <end position="1076"/>
    </location>
</feature>
<feature type="compositionally biased region" description="Polar residues" evidence="36">
    <location>
        <begin position="913"/>
        <end position="946"/>
    </location>
</feature>
<evidence type="ECO:0000256" key="27">
    <source>
        <dbReference type="ARBA" id="ARBA00023242"/>
    </source>
</evidence>
<keyword evidence="28" id="KW-0966">Cell projection</keyword>
<dbReference type="InterPro" id="IPR023696">
    <property type="entry name" value="Ureohydrolase_dom_sf"/>
</dbReference>
<dbReference type="PANTHER" id="PTHR10625">
    <property type="entry name" value="HISTONE DEACETYLASE HDAC1-RELATED"/>
    <property type="match status" value="1"/>
</dbReference>
<evidence type="ECO:0000256" key="35">
    <source>
        <dbReference type="PROSITE-ProRule" id="PRU00502"/>
    </source>
</evidence>
<dbReference type="GO" id="GO:0016740">
    <property type="term" value="F:transferase activity"/>
    <property type="evidence" value="ECO:0007669"/>
    <property type="project" value="UniProtKB-KW"/>
</dbReference>
<dbReference type="GO" id="GO:0051646">
    <property type="term" value="P:mitochondrion localization"/>
    <property type="evidence" value="ECO:0007669"/>
    <property type="project" value="UniProtKB-ARBA"/>
</dbReference>
<evidence type="ECO:0000256" key="6">
    <source>
        <dbReference type="ARBA" id="ARBA00004484"/>
    </source>
</evidence>
<feature type="compositionally biased region" description="Low complexity" evidence="36">
    <location>
        <begin position="56"/>
        <end position="78"/>
    </location>
</feature>
<evidence type="ECO:0000256" key="5">
    <source>
        <dbReference type="ARBA" id="ARBA00004300"/>
    </source>
</evidence>
<dbReference type="SUPFAM" id="SSF57850">
    <property type="entry name" value="RING/U-box"/>
    <property type="match status" value="1"/>
</dbReference>
<keyword evidence="11" id="KW-0963">Cytoplasm</keyword>
<feature type="compositionally biased region" description="Polar residues" evidence="36">
    <location>
        <begin position="90"/>
        <end position="102"/>
    </location>
</feature>
<comment type="pathway">
    <text evidence="8">Protein modification; protein ubiquitination.</text>
</comment>
<evidence type="ECO:0000256" key="21">
    <source>
        <dbReference type="ARBA" id="ARBA00022843"/>
    </source>
</evidence>
<comment type="cofactor">
    <cofactor evidence="1">
        <name>Zn(2+)</name>
        <dbReference type="ChEBI" id="CHEBI:29105"/>
    </cofactor>
</comment>
<evidence type="ECO:0000256" key="28">
    <source>
        <dbReference type="ARBA" id="ARBA00023273"/>
    </source>
</evidence>
<dbReference type="InterPro" id="IPR037138">
    <property type="entry name" value="His_deacetylse_dom_sf"/>
</dbReference>
<dbReference type="SMART" id="SM00290">
    <property type="entry name" value="ZnF_UBP"/>
    <property type="match status" value="1"/>
</dbReference>
<dbReference type="PRINTS" id="PR01270">
    <property type="entry name" value="HDASUPER"/>
</dbReference>
<feature type="region of interest" description="Disordered" evidence="36">
    <location>
        <begin position="34"/>
        <end position="115"/>
    </location>
</feature>
<keyword evidence="15" id="KW-0479">Metal-binding</keyword>
<dbReference type="GO" id="GO:0003779">
    <property type="term" value="F:actin binding"/>
    <property type="evidence" value="ECO:0007669"/>
    <property type="project" value="UniProtKB-KW"/>
</dbReference>
<gene>
    <name evidence="38" type="ORF">NDU88_000851</name>
</gene>
<comment type="catalytic activity">
    <reaction evidence="32">
        <text>N(6)-acetyl-L-lysyl-[alpha-tubulin] + H2O = L-lysyl-[alpha-tubulin] + acetate</text>
        <dbReference type="Rhea" id="RHEA:21548"/>
        <dbReference type="Rhea" id="RHEA-COMP:11278"/>
        <dbReference type="Rhea" id="RHEA-COMP:11279"/>
        <dbReference type="ChEBI" id="CHEBI:15377"/>
        <dbReference type="ChEBI" id="CHEBI:29969"/>
        <dbReference type="ChEBI" id="CHEBI:30089"/>
        <dbReference type="ChEBI" id="CHEBI:61930"/>
    </reaction>
    <physiologicalReaction direction="left-to-right" evidence="32">
        <dbReference type="Rhea" id="RHEA:21549"/>
    </physiologicalReaction>
</comment>
<dbReference type="GO" id="GO:0141221">
    <property type="term" value="F:histone deacetylase activity, hydrolytic mechanism"/>
    <property type="evidence" value="ECO:0007669"/>
    <property type="project" value="UniProtKB-EC"/>
</dbReference>
<comment type="similarity">
    <text evidence="9">Belongs to the histone deacetylase family. HD type 2 subfamily.</text>
</comment>
<evidence type="ECO:0000256" key="26">
    <source>
        <dbReference type="ARBA" id="ARBA00023212"/>
    </source>
</evidence>
<evidence type="ECO:0000256" key="29">
    <source>
        <dbReference type="ARBA" id="ARBA00049136"/>
    </source>
</evidence>
<dbReference type="Pfam" id="PF00850">
    <property type="entry name" value="Hist_deacetyl"/>
    <property type="match status" value="2"/>
</dbReference>
<comment type="catalytic activity">
    <reaction evidence="29">
        <text>N(6)-acetyl-L-lysyl-[protein] + H2O = L-lysyl-[protein] + acetate</text>
        <dbReference type="Rhea" id="RHEA:58108"/>
        <dbReference type="Rhea" id="RHEA-COMP:9752"/>
        <dbReference type="Rhea" id="RHEA-COMP:10731"/>
        <dbReference type="ChEBI" id="CHEBI:15377"/>
        <dbReference type="ChEBI" id="CHEBI:29969"/>
        <dbReference type="ChEBI" id="CHEBI:30089"/>
        <dbReference type="ChEBI" id="CHEBI:61930"/>
    </reaction>
    <physiologicalReaction direction="left-to-right" evidence="29">
        <dbReference type="Rhea" id="RHEA:58109"/>
    </physiologicalReaction>
</comment>
<dbReference type="GO" id="GO:0051129">
    <property type="term" value="P:negative regulation of cellular component organization"/>
    <property type="evidence" value="ECO:0007669"/>
    <property type="project" value="UniProtKB-ARBA"/>
</dbReference>
<evidence type="ECO:0000256" key="19">
    <source>
        <dbReference type="ARBA" id="ARBA00022801"/>
    </source>
</evidence>
<keyword evidence="13" id="KW-0597">Phosphoprotein</keyword>
<keyword evidence="24" id="KW-0804">Transcription</keyword>
<proteinExistence type="inferred from homology"/>
<comment type="subcellular location">
    <subcellularLocation>
        <location evidence="7">Cell projection</location>
        <location evidence="7">Axon</location>
    </subcellularLocation>
    <subcellularLocation>
        <location evidence="4">Cell projection</location>
        <location evidence="4">Dendrite</location>
    </subcellularLocation>
    <subcellularLocation>
        <location evidence="2">Cytoplasm</location>
        <location evidence="2">Cytoskeleton</location>
        <location evidence="2">Cilium basal body</location>
    </subcellularLocation>
    <subcellularLocation>
        <location evidence="5">Cytoplasm</location>
        <location evidence="5">Cytoskeleton</location>
        <location evidence="5">Microtubule organizing center</location>
        <location evidence="5">Centrosome</location>
    </subcellularLocation>
    <subcellularLocation>
        <location evidence="3">Nucleus</location>
    </subcellularLocation>
    <subcellularLocation>
        <location evidence="6">Perikaryon</location>
    </subcellularLocation>
</comment>
<dbReference type="InterPro" id="IPR001607">
    <property type="entry name" value="Znf_UBP"/>
</dbReference>
<dbReference type="GO" id="GO:0008270">
    <property type="term" value="F:zinc ion binding"/>
    <property type="evidence" value="ECO:0007669"/>
    <property type="project" value="UniProtKB-KW"/>
</dbReference>
<keyword evidence="39" id="KW-1185">Reference proteome</keyword>
<evidence type="ECO:0000256" key="22">
    <source>
        <dbReference type="ARBA" id="ARBA00022853"/>
    </source>
</evidence>
<evidence type="ECO:0000256" key="11">
    <source>
        <dbReference type="ARBA" id="ARBA00022490"/>
    </source>
</evidence>
<keyword evidence="20" id="KW-0862">Zinc</keyword>
<keyword evidence="18" id="KW-0833">Ubl conjugation pathway</keyword>
<dbReference type="Pfam" id="PF02148">
    <property type="entry name" value="zf-UBP"/>
    <property type="match status" value="1"/>
</dbReference>
<dbReference type="InterPro" id="IPR023801">
    <property type="entry name" value="His_deacetylse_dom"/>
</dbReference>
<evidence type="ECO:0000256" key="20">
    <source>
        <dbReference type="ARBA" id="ARBA00022833"/>
    </source>
</evidence>
<keyword evidence="12" id="KW-0678">Repressor</keyword>
<dbReference type="GO" id="GO:0005813">
    <property type="term" value="C:centrosome"/>
    <property type="evidence" value="ECO:0007669"/>
    <property type="project" value="UniProtKB-SubCell"/>
</dbReference>
<sequence length="1655" mass="181368">MLPRGARRCALERWSCCDVTNRRRTGRGAAAVTGSLASTGEYPSCRMPSPPSQAQPGPRSIRGSSRSPLLSAAASGGHSQKKAPKKGGQPASNPQQRSQNLQEARKKGKMKLNRSTDEDIVAQLQRLDLRRAEAVFSGTALVCDETLTDFHCLWDKDFPECPARLTAVKEKLVKYGLMQRCIQLQAQEASDDEILLVHSPEYLKQMKSTQNMTVEELRALSDSYDSIYLHPKSYHSACLAAGSVLQLVDKVFAGEARNGMAVVRPPGHHAHWGKMNGYCMFNNLAMAARYAQRNHGASRILIVDWDVHHGQGTQYMFEDDPSVLYFSIHRYEQGHFWPHLPESDSHAVGEGRGEGFTINVPWNKTGMGDADYIAAFLHLLLPIALEFQPHLVLVAAGFDSVIGDPKGEMLASPACFAHLTHLLMPLAGGKLILALEGGYNLRSLAEGSCSALKILLGDPCPRLTSPVIPCQSALASISEAIAAHYKYWKSLRHYGEVDQTEEESEESKPEALPTSQELNVILDTTMAEVMRVLPPQRTGLVYDDRMMEHANAWDSHHPELPQRISRIYERHMELRLVERCCRLPARHASDDELMMCHSSEYIQTIRSTADMKPRDLHRLGSEYNSIFINPKSYDCARLAAGCSFSAIEAVMTGKVQNAVAIVRPPGHHAERGNACGFCFFNTAALAARYAQRIAGRQLKVMILDWDVHHGNGTQHIFEDDPSVLYVSLHRYDNATFFPASTDADYNNVGHGSGAGFNVNIAWNNSKMGDAEYIMAFHRAVIPIAYEFNPDLVVVSAGFDAARGDPLGGCLVTPEGYAHMTHLLMGLAGGKIVVVLEGGYNLSSISESMTMCTRTLLGDTLPDLGKLRAPQRSAQQSVTNTVWVHKKYWKSLQLHVPEFVITCEEVTRDKPVTPSKSRGNTPKPSTPTRHGSSSTGQTVTPVGTKMSNHQKEEENPRILTPTFGKPMKPIRIGSGHEVIEAEVSRASVSSSRRSETPLMVETDQTVEEAVEMRVQVTQVEKLDSPGGIKNSHDTQQVETLRGPLPTSDKPEAPMVVENDHEEDKSGQAYVSVSPSEKQMHTVRIKKDHEPDKTVQAGNPMSPMEKKELPVVNGNVFELETMLESKDLSLPQSSEILTMQENLHDSINEVPLVPILSPAELEIPKERLKDPEEEASNHVGTGSLVVELSKLILQQSVPLVGECADSEERVTDDPRTLKSHTDVVGYAQGSTPETPVCQSVTMEPVTPRENSTIVEAAFLSQQPCRFVADLGEEKMSIKELSVDNSNMCLPVGENMTAQDSSKDQNEILSINMEVLRLPAVEPAPVTVYNLDKVILNDGRGDTLVNGKCSTGDKSYDQNPAGHTPPLCACESPTSIPVGGARRKVKPCMVSSDFSTIASACSVTVASSSSPTLSNPTYIAAALPGSQGQTFSTASTKLTSTSPLAPSPSSRSLAQSTMLQESSTAGSAIHTETVMGLEGSDEEHVVDISLSLQVLDIEGHSQKETPETCISSSPKKEELLEEATGWTNPFNSRPLCKRFGNCPEEEQSMLYAVTPLPWCPHLESVQSVPECGLNVTEACQECSSSVENWVCLVCYKVYCGRYINEHMLMHGLDSGHMVVLSYADLSVWCYSCESYIHNEALLEAKNVAHRMKFGEDVA</sequence>
<evidence type="ECO:0000256" key="34">
    <source>
        <dbReference type="ARBA" id="ARBA00082852"/>
    </source>
</evidence>
<keyword evidence="10" id="KW-0488">Methylation</keyword>
<evidence type="ECO:0000256" key="9">
    <source>
        <dbReference type="ARBA" id="ARBA00007738"/>
    </source>
</evidence>
<evidence type="ECO:0000256" key="8">
    <source>
        <dbReference type="ARBA" id="ARBA00004906"/>
    </source>
</evidence>
<dbReference type="PROSITE" id="PS50271">
    <property type="entry name" value="ZF_UBP"/>
    <property type="match status" value="1"/>
</dbReference>
<evidence type="ECO:0000256" key="3">
    <source>
        <dbReference type="ARBA" id="ARBA00004123"/>
    </source>
</evidence>